<evidence type="ECO:0000256" key="2">
    <source>
        <dbReference type="ARBA" id="ARBA00022581"/>
    </source>
</evidence>
<proteinExistence type="predicted"/>
<sequence>MSYNTKNYTEQGGEKTVIGGVLEIKEGASVTGLPIAENQADSIATDVAGLVADFNSLLAKLKAAGLMETD</sequence>
<dbReference type="InterPro" id="IPR022741">
    <property type="entry name" value="Phage_B103_Gp8"/>
</dbReference>
<accession>A0A1V4IYP0</accession>
<organism evidence="3 4">
    <name type="scientific">Clostridium oryzae</name>
    <dbReference type="NCBI Taxonomy" id="1450648"/>
    <lineage>
        <taxon>Bacteria</taxon>
        <taxon>Bacillati</taxon>
        <taxon>Bacillota</taxon>
        <taxon>Clostridia</taxon>
        <taxon>Eubacteriales</taxon>
        <taxon>Clostridiaceae</taxon>
        <taxon>Clostridium</taxon>
    </lineage>
</organism>
<protein>
    <submittedName>
        <fullName evidence="3">Head fiber protein</fullName>
    </submittedName>
</protein>
<dbReference type="Proteomes" id="UP000190080">
    <property type="component" value="Unassembled WGS sequence"/>
</dbReference>
<evidence type="ECO:0000256" key="1">
    <source>
        <dbReference type="ARBA" id="ARBA00004328"/>
    </source>
</evidence>
<gene>
    <name evidence="3" type="ORF">CLORY_01820</name>
</gene>
<name>A0A1V4IYP0_9CLOT</name>
<dbReference type="STRING" id="1450648.CLORY_01820"/>
<reference evidence="3 4" key="1">
    <citation type="submission" date="2017-03" db="EMBL/GenBank/DDBJ databases">
        <title>Genome sequence of Clostridium oryzae DSM 28571.</title>
        <authorList>
            <person name="Poehlein A."/>
            <person name="Daniel R."/>
        </authorList>
    </citation>
    <scope>NUCLEOTIDE SEQUENCE [LARGE SCALE GENOMIC DNA]</scope>
    <source>
        <strain evidence="3 4">DSM 28571</strain>
    </source>
</reference>
<dbReference type="EMBL" id="MZGV01000001">
    <property type="protein sequence ID" value="OPJ65182.1"/>
    <property type="molecule type" value="Genomic_DNA"/>
</dbReference>
<dbReference type="RefSeq" id="WP_079421692.1">
    <property type="nucleotide sequence ID" value="NZ_MZGV01000001.1"/>
</dbReference>
<dbReference type="Gene3D" id="6.10.140.1630">
    <property type="match status" value="1"/>
</dbReference>
<evidence type="ECO:0000313" key="4">
    <source>
        <dbReference type="Proteomes" id="UP000190080"/>
    </source>
</evidence>
<keyword evidence="2" id="KW-0945">Host-virus interaction</keyword>
<dbReference type="AlphaFoldDB" id="A0A1V4IYP0"/>
<dbReference type="OrthoDB" id="1551157at2"/>
<comment type="caution">
    <text evidence="3">The sequence shown here is derived from an EMBL/GenBank/DDBJ whole genome shotgun (WGS) entry which is preliminary data.</text>
</comment>
<dbReference type="Pfam" id="PF11133">
    <property type="entry name" value="Phage_head_fibr"/>
    <property type="match status" value="1"/>
</dbReference>
<comment type="subcellular location">
    <subcellularLocation>
        <location evidence="1">Virion</location>
    </subcellularLocation>
</comment>
<keyword evidence="4" id="KW-1185">Reference proteome</keyword>
<evidence type="ECO:0000313" key="3">
    <source>
        <dbReference type="EMBL" id="OPJ65182.1"/>
    </source>
</evidence>